<evidence type="ECO:0000313" key="1">
    <source>
        <dbReference type="EMBL" id="JAD54304.1"/>
    </source>
</evidence>
<proteinExistence type="predicted"/>
<name>A0A0A9ARB3_ARUDO</name>
<dbReference type="AlphaFoldDB" id="A0A0A9ARB3"/>
<dbReference type="EMBL" id="GBRH01243591">
    <property type="protein sequence ID" value="JAD54304.1"/>
    <property type="molecule type" value="Transcribed_RNA"/>
</dbReference>
<sequence length="71" mass="8217">MHHEHSLQMFICMSVCPSSFASKKNINMLIETLAKSNIWDFCTNHFPAWQVCCDDLQHTSTTKRKLVTVCQ</sequence>
<reference evidence="1" key="1">
    <citation type="submission" date="2014-09" db="EMBL/GenBank/DDBJ databases">
        <authorList>
            <person name="Magalhaes I.L.F."/>
            <person name="Oliveira U."/>
            <person name="Santos F.R."/>
            <person name="Vidigal T.H.D.A."/>
            <person name="Brescovit A.D."/>
            <person name="Santos A.J."/>
        </authorList>
    </citation>
    <scope>NUCLEOTIDE SEQUENCE</scope>
    <source>
        <tissue evidence="1">Shoot tissue taken approximately 20 cm above the soil surface</tissue>
    </source>
</reference>
<protein>
    <submittedName>
        <fullName evidence="1">Uncharacterized protein</fullName>
    </submittedName>
</protein>
<accession>A0A0A9ARB3</accession>
<reference evidence="1" key="2">
    <citation type="journal article" date="2015" name="Data Brief">
        <title>Shoot transcriptome of the giant reed, Arundo donax.</title>
        <authorList>
            <person name="Barrero R.A."/>
            <person name="Guerrero F.D."/>
            <person name="Moolhuijzen P."/>
            <person name="Goolsby J.A."/>
            <person name="Tidwell J."/>
            <person name="Bellgard S.E."/>
            <person name="Bellgard M.I."/>
        </authorList>
    </citation>
    <scope>NUCLEOTIDE SEQUENCE</scope>
    <source>
        <tissue evidence="1">Shoot tissue taken approximately 20 cm above the soil surface</tissue>
    </source>
</reference>
<organism evidence="1">
    <name type="scientific">Arundo donax</name>
    <name type="common">Giant reed</name>
    <name type="synonym">Donax arundinaceus</name>
    <dbReference type="NCBI Taxonomy" id="35708"/>
    <lineage>
        <taxon>Eukaryota</taxon>
        <taxon>Viridiplantae</taxon>
        <taxon>Streptophyta</taxon>
        <taxon>Embryophyta</taxon>
        <taxon>Tracheophyta</taxon>
        <taxon>Spermatophyta</taxon>
        <taxon>Magnoliopsida</taxon>
        <taxon>Liliopsida</taxon>
        <taxon>Poales</taxon>
        <taxon>Poaceae</taxon>
        <taxon>PACMAD clade</taxon>
        <taxon>Arundinoideae</taxon>
        <taxon>Arundineae</taxon>
        <taxon>Arundo</taxon>
    </lineage>
</organism>